<dbReference type="GO" id="GO:0071541">
    <property type="term" value="C:eukaryotic translation initiation factor 3 complex, eIF3m"/>
    <property type="evidence" value="ECO:0007669"/>
    <property type="project" value="TreeGrafter"/>
</dbReference>
<reference evidence="8" key="1">
    <citation type="submission" date="2021-01" db="EMBL/GenBank/DDBJ databases">
        <authorList>
            <person name="Corre E."/>
            <person name="Pelletier E."/>
            <person name="Niang G."/>
            <person name="Scheremetjew M."/>
            <person name="Finn R."/>
            <person name="Kale V."/>
            <person name="Holt S."/>
            <person name="Cochrane G."/>
            <person name="Meng A."/>
            <person name="Brown T."/>
            <person name="Cohen L."/>
        </authorList>
    </citation>
    <scope>NUCLEOTIDE SEQUENCE</scope>
    <source>
        <strain evidence="8">CCMP1243</strain>
    </source>
</reference>
<evidence type="ECO:0000313" key="8">
    <source>
        <dbReference type="EMBL" id="CAD9662345.1"/>
    </source>
</evidence>
<dbReference type="Pfam" id="PF01399">
    <property type="entry name" value="PCI"/>
    <property type="match status" value="1"/>
</dbReference>
<feature type="region of interest" description="Disordered" evidence="6">
    <location>
        <begin position="782"/>
        <end position="1005"/>
    </location>
</feature>
<comment type="function">
    <text evidence="5">RNA-binding component of the eukaryotic translation initiation factor 3 (eIF-3) complex, which is involved in protein synthesis of a specialized repertoire of mRNAs and, together with other initiation factors, stimulates binding of mRNA and methionyl-tRNAi to the 40S ribosome. The eIF-3 complex specifically targets and initiates translation of a subset of mRNAs involved in cell proliferation.</text>
</comment>
<dbReference type="GO" id="GO:0033290">
    <property type="term" value="C:eukaryotic 48S preinitiation complex"/>
    <property type="evidence" value="ECO:0007669"/>
    <property type="project" value="UniProtKB-UniRule"/>
</dbReference>
<evidence type="ECO:0000256" key="6">
    <source>
        <dbReference type="SAM" id="MobiDB-lite"/>
    </source>
</evidence>
<dbReference type="Gene3D" id="1.25.40.860">
    <property type="match status" value="1"/>
</dbReference>
<feature type="region of interest" description="Disordered" evidence="6">
    <location>
        <begin position="663"/>
        <end position="686"/>
    </location>
</feature>
<dbReference type="GO" id="GO:0071540">
    <property type="term" value="C:eukaryotic translation initiation factor 3 complex, eIF3e"/>
    <property type="evidence" value="ECO:0007669"/>
    <property type="project" value="TreeGrafter"/>
</dbReference>
<comment type="subunit">
    <text evidence="5">Component of the eukaryotic translation initiation factor 3 (eIF-3) complex.</text>
</comment>
<dbReference type="InterPro" id="IPR000717">
    <property type="entry name" value="PCI_dom"/>
</dbReference>
<keyword evidence="4 5" id="KW-0648">Protein biosynthesis</keyword>
<feature type="compositionally biased region" description="Basic and acidic residues" evidence="6">
    <location>
        <begin position="798"/>
        <end position="887"/>
    </location>
</feature>
<dbReference type="Gene3D" id="4.10.860.10">
    <property type="entry name" value="UVR domain"/>
    <property type="match status" value="1"/>
</dbReference>
<dbReference type="GO" id="GO:0003729">
    <property type="term" value="F:mRNA binding"/>
    <property type="evidence" value="ECO:0007669"/>
    <property type="project" value="TreeGrafter"/>
</dbReference>
<dbReference type="PANTHER" id="PTHR14005:SF0">
    <property type="entry name" value="EUKARYOTIC TRANSLATION INITIATION FACTOR 3 SUBUNIT A"/>
    <property type="match status" value="1"/>
</dbReference>
<evidence type="ECO:0000256" key="2">
    <source>
        <dbReference type="ARBA" id="ARBA00022540"/>
    </source>
</evidence>
<dbReference type="AlphaFoldDB" id="A0A7S2R6Z3"/>
<gene>
    <name evidence="8" type="ORF">RMAR1173_LOCUS1349</name>
</gene>
<dbReference type="GO" id="GO:0016282">
    <property type="term" value="C:eukaryotic 43S preinitiation complex"/>
    <property type="evidence" value="ECO:0007669"/>
    <property type="project" value="UniProtKB-UniRule"/>
</dbReference>
<keyword evidence="3 5" id="KW-0694">RNA-binding</keyword>
<accession>A0A7S2R6Z3</accession>
<dbReference type="InterPro" id="IPR054711">
    <property type="entry name" value="eIF3a_PCI_TPR-like"/>
</dbReference>
<dbReference type="GO" id="GO:0002188">
    <property type="term" value="P:translation reinitiation"/>
    <property type="evidence" value="ECO:0007669"/>
    <property type="project" value="TreeGrafter"/>
</dbReference>
<sequence>MANRLFNKPENALKRATEYINIGNKSSALNLLHEVLSFRKPRTWQKSYETVMLKYIDLCVELRDPIRGKDGLHQYRNMSQAQAPGSLEVVVTHFIDLAESRLAKAADTAEAAALREAERMTDIEQAGTPESVMLSTMTDDSDRKRTDRQILIPWLLFLWETYRSVLDILKTNSKLELVYHNTAARAFAFCEKYKRRLEFRRLCDLLRLHLSNLQKYASGPNAANDKRLKVWDGWTDESIELHLQTRFRQLETTAKLELWTEGFKTVEDIHGIMQINKKAPKARVMAMYYEKLQRIFWVSENYLFHAYAWFKYFTLSESHNKGMTNEERTELASCVLLAAMSIPGLEDQAVGAEKAFDDSTQSTALIRNQHMASLLGFHAHPARTHLMGEIMSRKLLDLVLPEVREMYENLEKRFQPLDLVKAMLPSLDFCRKHERLSQYIKPISRLVVLRLLRQLSSVYHTVKISQLLDLLSGLNFEPNEVEKMIVVAVKAKQIQARLDHGKECLKFGDVVLESDNMRRQLTTLSSQLQTVVALVQPTGAVGVDEDKAKARARFFEVVRENMEKEHSSTLNRKNTIERRKEELERRREEQREIEQRQLEQQEILRAQQEKRRMELAARERERIKRVEMEKKMRELETKMELEKLGIDTAKVDLGSSETDKLISEAQKQAEKAENQEETRRRDQAKRLDYITRAMRAEEAPLVRTKHDERLEEEREAHENSLIEFRRAAEEAYTADVALKGQLQALIDKKGPFESEILAERAAAHERRVAELRRDAYYRKIARARQRKAEKEEEEEAAEMERQRRAEAEEEAARHAEEEAERRAEEEAEAARRAEEEAEAEKRHQERLRQAEQDRKDREQRELEREAEDREKREQEAQKPPPSRDEPTSWRAAPRDPAPPARNDGDGEGSSWRRTGPPPAPDGERGGWRSSGRGRSLADMDSGDSSAPPSRMGSGRPNQDRENDGPDGGGSWSRGSARFSDAPPPRREREPRPSERGSGADSGRWR</sequence>
<proteinExistence type="inferred from homology"/>
<evidence type="ECO:0000256" key="5">
    <source>
        <dbReference type="HAMAP-Rule" id="MF_03000"/>
    </source>
</evidence>
<evidence type="ECO:0000256" key="4">
    <source>
        <dbReference type="ARBA" id="ARBA00022917"/>
    </source>
</evidence>
<dbReference type="PROSITE" id="PS50250">
    <property type="entry name" value="PCI"/>
    <property type="match status" value="1"/>
</dbReference>
<dbReference type="PANTHER" id="PTHR14005">
    <property type="entry name" value="EUKARYOTIC TRANSLATION INITIATION FACTOR 3, THETA SUBUNIT"/>
    <property type="match status" value="1"/>
</dbReference>
<dbReference type="SMART" id="SM00088">
    <property type="entry name" value="PINT"/>
    <property type="match status" value="1"/>
</dbReference>
<dbReference type="GO" id="GO:0001732">
    <property type="term" value="P:formation of cytoplasmic translation initiation complex"/>
    <property type="evidence" value="ECO:0007669"/>
    <property type="project" value="UniProtKB-UniRule"/>
</dbReference>
<feature type="region of interest" description="Disordered" evidence="6">
    <location>
        <begin position="698"/>
        <end position="718"/>
    </location>
</feature>
<feature type="compositionally biased region" description="Basic and acidic residues" evidence="6">
    <location>
        <begin position="983"/>
        <end position="994"/>
    </location>
</feature>
<dbReference type="InterPro" id="IPR027512">
    <property type="entry name" value="EIF3A"/>
</dbReference>
<dbReference type="GO" id="GO:0043614">
    <property type="term" value="C:multi-eIF complex"/>
    <property type="evidence" value="ECO:0007669"/>
    <property type="project" value="TreeGrafter"/>
</dbReference>
<feature type="domain" description="PCI" evidence="7">
    <location>
        <begin position="328"/>
        <end position="512"/>
    </location>
</feature>
<dbReference type="EMBL" id="HBHJ01002139">
    <property type="protein sequence ID" value="CAD9662345.1"/>
    <property type="molecule type" value="Transcribed_RNA"/>
</dbReference>
<protein>
    <recommendedName>
        <fullName evidence="5">Eukaryotic translation initiation factor 3 subunit A</fullName>
        <shortName evidence="5">eIF3a</shortName>
    </recommendedName>
    <alternativeName>
        <fullName evidence="5">Eukaryotic translation initiation factor 3 subunit 10</fullName>
    </alternativeName>
</protein>
<keyword evidence="2 5" id="KW-0396">Initiation factor</keyword>
<evidence type="ECO:0000259" key="7">
    <source>
        <dbReference type="PROSITE" id="PS50250"/>
    </source>
</evidence>
<evidence type="ECO:0000256" key="3">
    <source>
        <dbReference type="ARBA" id="ARBA00022884"/>
    </source>
</evidence>
<dbReference type="HAMAP" id="MF_03000">
    <property type="entry name" value="eIF3a"/>
    <property type="match status" value="1"/>
</dbReference>
<organism evidence="8">
    <name type="scientific">Rhizochromulina marina</name>
    <dbReference type="NCBI Taxonomy" id="1034831"/>
    <lineage>
        <taxon>Eukaryota</taxon>
        <taxon>Sar</taxon>
        <taxon>Stramenopiles</taxon>
        <taxon>Ochrophyta</taxon>
        <taxon>Dictyochophyceae</taxon>
        <taxon>Rhizochromulinales</taxon>
        <taxon>Rhizochromulina</taxon>
    </lineage>
</organism>
<comment type="subcellular location">
    <subcellularLocation>
        <location evidence="5">Cytoplasm</location>
    </subcellularLocation>
</comment>
<dbReference type="GO" id="GO:0003743">
    <property type="term" value="F:translation initiation factor activity"/>
    <property type="evidence" value="ECO:0007669"/>
    <property type="project" value="UniProtKB-UniRule"/>
</dbReference>
<keyword evidence="1 5" id="KW-0963">Cytoplasm</keyword>
<comment type="similarity">
    <text evidence="5">Belongs to the eIF-3 subunit A family.</text>
</comment>
<evidence type="ECO:0000256" key="1">
    <source>
        <dbReference type="ARBA" id="ARBA00022490"/>
    </source>
</evidence>
<dbReference type="Pfam" id="PF22591">
    <property type="entry name" value="eIF3a_PCI_TPR-like"/>
    <property type="match status" value="1"/>
</dbReference>
<name>A0A7S2R6Z3_9STRA</name>